<dbReference type="InterPro" id="IPR036097">
    <property type="entry name" value="HisK_dim/P_sf"/>
</dbReference>
<reference evidence="10" key="1">
    <citation type="journal article" date="2014" name="Int. J. Syst. Evol. Microbiol.">
        <title>Complete genome sequence of Corynebacterium casei LMG S-19264T (=DSM 44701T), isolated from a smear-ripened cheese.</title>
        <authorList>
            <consortium name="US DOE Joint Genome Institute (JGI-PGF)"/>
            <person name="Walter F."/>
            <person name="Albersmeier A."/>
            <person name="Kalinowski J."/>
            <person name="Ruckert C."/>
        </authorList>
    </citation>
    <scope>NUCLEOTIDE SEQUENCE</scope>
    <source>
        <strain evidence="10">CGMCC 1.15290</strain>
    </source>
</reference>
<dbReference type="PANTHER" id="PTHR43711">
    <property type="entry name" value="TWO-COMPONENT HISTIDINE KINASE"/>
    <property type="match status" value="1"/>
</dbReference>
<keyword evidence="4" id="KW-0808">Transferase</keyword>
<keyword evidence="11" id="KW-1185">Reference proteome</keyword>
<dbReference type="PROSITE" id="PS50109">
    <property type="entry name" value="HIS_KIN"/>
    <property type="match status" value="1"/>
</dbReference>
<dbReference type="InterPro" id="IPR036890">
    <property type="entry name" value="HATPase_C_sf"/>
</dbReference>
<feature type="coiled-coil region" evidence="7">
    <location>
        <begin position="195"/>
        <end position="264"/>
    </location>
</feature>
<dbReference type="GO" id="GO:0000155">
    <property type="term" value="F:phosphorelay sensor kinase activity"/>
    <property type="evidence" value="ECO:0007669"/>
    <property type="project" value="InterPro"/>
</dbReference>
<evidence type="ECO:0000256" key="8">
    <source>
        <dbReference type="SAM" id="Phobius"/>
    </source>
</evidence>
<feature type="transmembrane region" description="Helical" evidence="8">
    <location>
        <begin position="78"/>
        <end position="99"/>
    </location>
</feature>
<dbReference type="Pfam" id="PF00512">
    <property type="entry name" value="HisKA"/>
    <property type="match status" value="1"/>
</dbReference>
<evidence type="ECO:0000256" key="7">
    <source>
        <dbReference type="SAM" id="Coils"/>
    </source>
</evidence>
<feature type="transmembrane region" description="Helical" evidence="8">
    <location>
        <begin position="51"/>
        <end position="71"/>
    </location>
</feature>
<gene>
    <name evidence="10" type="ORF">GCM10011379_07780</name>
</gene>
<dbReference type="RefSeq" id="WP_188950663.1">
    <property type="nucleotide sequence ID" value="NZ_BMIB01000001.1"/>
</dbReference>
<dbReference type="InterPro" id="IPR004358">
    <property type="entry name" value="Sig_transdc_His_kin-like_C"/>
</dbReference>
<dbReference type="PRINTS" id="PR00344">
    <property type="entry name" value="BCTRLSENSOR"/>
</dbReference>
<evidence type="ECO:0000259" key="9">
    <source>
        <dbReference type="PROSITE" id="PS50109"/>
    </source>
</evidence>
<dbReference type="EC" id="2.7.13.3" evidence="2"/>
<keyword evidence="8" id="KW-0812">Transmembrane</keyword>
<dbReference type="AlphaFoldDB" id="A0A917MRS5"/>
<dbReference type="InterPro" id="IPR003661">
    <property type="entry name" value="HisK_dim/P_dom"/>
</dbReference>
<feature type="transmembrane region" description="Helical" evidence="8">
    <location>
        <begin position="163"/>
        <end position="184"/>
    </location>
</feature>
<dbReference type="InterPro" id="IPR050736">
    <property type="entry name" value="Sensor_HK_Regulatory"/>
</dbReference>
<protein>
    <recommendedName>
        <fullName evidence="2">histidine kinase</fullName>
        <ecNumber evidence="2">2.7.13.3</ecNumber>
    </recommendedName>
</protein>
<evidence type="ECO:0000256" key="6">
    <source>
        <dbReference type="ARBA" id="ARBA00023012"/>
    </source>
</evidence>
<dbReference type="CDD" id="cd00082">
    <property type="entry name" value="HisKA"/>
    <property type="match status" value="1"/>
</dbReference>
<keyword evidence="8" id="KW-0472">Membrane</keyword>
<feature type="transmembrane region" description="Helical" evidence="8">
    <location>
        <begin position="26"/>
        <end position="45"/>
    </location>
</feature>
<evidence type="ECO:0000256" key="1">
    <source>
        <dbReference type="ARBA" id="ARBA00000085"/>
    </source>
</evidence>
<proteinExistence type="predicted"/>
<keyword evidence="7" id="KW-0175">Coiled coil</keyword>
<reference evidence="10" key="2">
    <citation type="submission" date="2020-09" db="EMBL/GenBank/DDBJ databases">
        <authorList>
            <person name="Sun Q."/>
            <person name="Zhou Y."/>
        </authorList>
    </citation>
    <scope>NUCLEOTIDE SEQUENCE</scope>
    <source>
        <strain evidence="10">CGMCC 1.15290</strain>
    </source>
</reference>
<keyword evidence="6" id="KW-0902">Two-component regulatory system</keyword>
<dbReference type="SMART" id="SM00388">
    <property type="entry name" value="HisKA"/>
    <property type="match status" value="1"/>
</dbReference>
<name>A0A917MRS5_9BACT</name>
<dbReference type="Proteomes" id="UP000627292">
    <property type="component" value="Unassembled WGS sequence"/>
</dbReference>
<dbReference type="EMBL" id="BMIB01000001">
    <property type="protein sequence ID" value="GGH60191.1"/>
    <property type="molecule type" value="Genomic_DNA"/>
</dbReference>
<evidence type="ECO:0000256" key="3">
    <source>
        <dbReference type="ARBA" id="ARBA00022553"/>
    </source>
</evidence>
<dbReference type="InterPro" id="IPR005467">
    <property type="entry name" value="His_kinase_dom"/>
</dbReference>
<feature type="transmembrane region" description="Helical" evidence="8">
    <location>
        <begin position="128"/>
        <end position="148"/>
    </location>
</feature>
<keyword evidence="8" id="KW-1133">Transmembrane helix</keyword>
<keyword evidence="3" id="KW-0597">Phosphoprotein</keyword>
<dbReference type="SUPFAM" id="SSF47384">
    <property type="entry name" value="Homodimeric domain of signal transducing histidine kinase"/>
    <property type="match status" value="1"/>
</dbReference>
<sequence length="445" mass="50571">MHIKVLFTRLWHWLIGSRPAFSKANIAFNTIGIITLIILLVFLPFNLVMGLYDISAVLGSLILLQLVFYYFSRFRKQYAFSIVCYAVVSYIAMAGLFFFNSGSRGPTIFLCFLTFQLLIAFSANRWHYVWFIAHLLLVPLLMTVEYFWPGLVPDSYLARKDHFIDLVISYLVILVGIYWITNYLRKSYLRKKNIVDEYAAKIEQQHREIVQQNIELERLNQEKAKLFSVVSHDLRNPLAAAVSLNELINDYPLEEEEKKQLQQELYGLARNTLDMFNNLVAWSSGQLKGGVRVNLAQVPVRPVVERVLTAQQLFAAKKQVKVNVDIGEDETVTADADMLELVIRNLVQNAIKFTPIAGSIIIEHTAYEGRGIITVKDTGVGMTPEKIQNLFIVQVAPSYGTGNEKGNGIGLHLCKEFMEMQKGEIWVDSLPDRGSTFYVALPSAS</sequence>
<evidence type="ECO:0000313" key="10">
    <source>
        <dbReference type="EMBL" id="GGH60191.1"/>
    </source>
</evidence>
<evidence type="ECO:0000256" key="5">
    <source>
        <dbReference type="ARBA" id="ARBA00022777"/>
    </source>
</evidence>
<accession>A0A917MRS5</accession>
<evidence type="ECO:0000256" key="2">
    <source>
        <dbReference type="ARBA" id="ARBA00012438"/>
    </source>
</evidence>
<dbReference type="Gene3D" id="1.10.287.130">
    <property type="match status" value="1"/>
</dbReference>
<feature type="transmembrane region" description="Helical" evidence="8">
    <location>
        <begin position="105"/>
        <end position="121"/>
    </location>
</feature>
<dbReference type="InterPro" id="IPR003594">
    <property type="entry name" value="HATPase_dom"/>
</dbReference>
<dbReference type="PANTHER" id="PTHR43711:SF31">
    <property type="entry name" value="HISTIDINE KINASE"/>
    <property type="match status" value="1"/>
</dbReference>
<comment type="catalytic activity">
    <reaction evidence="1">
        <text>ATP + protein L-histidine = ADP + protein N-phospho-L-histidine.</text>
        <dbReference type="EC" id="2.7.13.3"/>
    </reaction>
</comment>
<dbReference type="SUPFAM" id="SSF55874">
    <property type="entry name" value="ATPase domain of HSP90 chaperone/DNA topoisomerase II/histidine kinase"/>
    <property type="match status" value="1"/>
</dbReference>
<comment type="caution">
    <text evidence="10">The sequence shown here is derived from an EMBL/GenBank/DDBJ whole genome shotgun (WGS) entry which is preliminary data.</text>
</comment>
<keyword evidence="5" id="KW-0418">Kinase</keyword>
<organism evidence="10 11">
    <name type="scientific">Filimonas zeae</name>
    <dbReference type="NCBI Taxonomy" id="1737353"/>
    <lineage>
        <taxon>Bacteria</taxon>
        <taxon>Pseudomonadati</taxon>
        <taxon>Bacteroidota</taxon>
        <taxon>Chitinophagia</taxon>
        <taxon>Chitinophagales</taxon>
        <taxon>Chitinophagaceae</taxon>
        <taxon>Filimonas</taxon>
    </lineage>
</organism>
<dbReference type="SMART" id="SM00387">
    <property type="entry name" value="HATPase_c"/>
    <property type="match status" value="1"/>
</dbReference>
<evidence type="ECO:0000256" key="4">
    <source>
        <dbReference type="ARBA" id="ARBA00022679"/>
    </source>
</evidence>
<dbReference type="Gene3D" id="3.30.565.10">
    <property type="entry name" value="Histidine kinase-like ATPase, C-terminal domain"/>
    <property type="match status" value="1"/>
</dbReference>
<feature type="domain" description="Histidine kinase" evidence="9">
    <location>
        <begin position="229"/>
        <end position="445"/>
    </location>
</feature>
<dbReference type="Pfam" id="PF02518">
    <property type="entry name" value="HATPase_c"/>
    <property type="match status" value="1"/>
</dbReference>
<evidence type="ECO:0000313" key="11">
    <source>
        <dbReference type="Proteomes" id="UP000627292"/>
    </source>
</evidence>